<keyword evidence="6" id="KW-0198">Cysteine biosynthesis</keyword>
<dbReference type="InterPro" id="IPR015422">
    <property type="entry name" value="PyrdxlP-dep_Trfase_small"/>
</dbReference>
<evidence type="ECO:0000256" key="2">
    <source>
        <dbReference type="ARBA" id="ARBA00005038"/>
    </source>
</evidence>
<organism evidence="9 10">
    <name type="scientific">Orchesella dallaii</name>
    <dbReference type="NCBI Taxonomy" id="48710"/>
    <lineage>
        <taxon>Eukaryota</taxon>
        <taxon>Metazoa</taxon>
        <taxon>Ecdysozoa</taxon>
        <taxon>Arthropoda</taxon>
        <taxon>Hexapoda</taxon>
        <taxon>Collembola</taxon>
        <taxon>Entomobryomorpha</taxon>
        <taxon>Entomobryoidea</taxon>
        <taxon>Orchesellidae</taxon>
        <taxon>Orchesellinae</taxon>
        <taxon>Orchesella</taxon>
    </lineage>
</organism>
<dbReference type="EMBL" id="CAXLJM020000088">
    <property type="protein sequence ID" value="CAL8131569.1"/>
    <property type="molecule type" value="Genomic_DNA"/>
</dbReference>
<comment type="similarity">
    <text evidence="3 8">Belongs to the trans-sulfuration enzymes family.</text>
</comment>
<evidence type="ECO:0000313" key="10">
    <source>
        <dbReference type="Proteomes" id="UP001642540"/>
    </source>
</evidence>
<evidence type="ECO:0000256" key="3">
    <source>
        <dbReference type="ARBA" id="ARBA00009077"/>
    </source>
</evidence>
<reference evidence="9 10" key="1">
    <citation type="submission" date="2024-08" db="EMBL/GenBank/DDBJ databases">
        <authorList>
            <person name="Cucini C."/>
            <person name="Frati F."/>
        </authorList>
    </citation>
    <scope>NUCLEOTIDE SEQUENCE [LARGE SCALE GENOMIC DNA]</scope>
</reference>
<dbReference type="PIRSF" id="PIRSF001434">
    <property type="entry name" value="CGS"/>
    <property type="match status" value="1"/>
</dbReference>
<evidence type="ECO:0000256" key="1">
    <source>
        <dbReference type="ARBA" id="ARBA00001933"/>
    </source>
</evidence>
<keyword evidence="6" id="KW-0028">Amino-acid biosynthesis</keyword>
<comment type="cofactor">
    <cofactor evidence="1 8">
        <name>pyridoxal 5'-phosphate</name>
        <dbReference type="ChEBI" id="CHEBI:597326"/>
    </cofactor>
</comment>
<dbReference type="Proteomes" id="UP001642540">
    <property type="component" value="Unassembled WGS sequence"/>
</dbReference>
<evidence type="ECO:0000313" key="9">
    <source>
        <dbReference type="EMBL" id="CAL8131569.1"/>
    </source>
</evidence>
<gene>
    <name evidence="9" type="ORF">ODALV1_LOCUS24235</name>
</gene>
<dbReference type="PANTHER" id="PTHR11808:SF15">
    <property type="entry name" value="CYSTATHIONINE GAMMA-LYASE"/>
    <property type="match status" value="1"/>
</dbReference>
<evidence type="ECO:0000256" key="5">
    <source>
        <dbReference type="ARBA" id="ARBA00022898"/>
    </source>
</evidence>
<dbReference type="Gene3D" id="3.40.640.10">
    <property type="entry name" value="Type I PLP-dependent aspartate aminotransferase-like (Major domain)"/>
    <property type="match status" value="1"/>
</dbReference>
<protein>
    <recommendedName>
        <fullName evidence="4">cystathionine gamma-lyase</fullName>
        <ecNumber evidence="4">4.4.1.1</ecNumber>
    </recommendedName>
    <alternativeName>
        <fullName evidence="7">Gamma-cystathionase</fullName>
    </alternativeName>
</protein>
<evidence type="ECO:0000256" key="6">
    <source>
        <dbReference type="ARBA" id="ARBA00023192"/>
    </source>
</evidence>
<keyword evidence="5 8" id="KW-0663">Pyridoxal phosphate</keyword>
<evidence type="ECO:0000256" key="7">
    <source>
        <dbReference type="ARBA" id="ARBA00029853"/>
    </source>
</evidence>
<dbReference type="InterPro" id="IPR015424">
    <property type="entry name" value="PyrdxlP-dep_Trfase"/>
</dbReference>
<proteinExistence type="inferred from homology"/>
<dbReference type="CDD" id="cd00614">
    <property type="entry name" value="CGS_like"/>
    <property type="match status" value="1"/>
</dbReference>
<dbReference type="InterPro" id="IPR000277">
    <property type="entry name" value="Cys/Met-Metab_PyrdxlP-dep_enz"/>
</dbReference>
<comment type="pathway">
    <text evidence="2">Amino-acid biosynthesis; L-cysteine biosynthesis; L-cysteine from L-homocysteine and L-serine: step 2/2.</text>
</comment>
<dbReference type="PANTHER" id="PTHR11808">
    <property type="entry name" value="TRANS-SULFURATION ENZYME FAMILY MEMBER"/>
    <property type="match status" value="1"/>
</dbReference>
<dbReference type="SUPFAM" id="SSF53383">
    <property type="entry name" value="PLP-dependent transferases"/>
    <property type="match status" value="1"/>
</dbReference>
<dbReference type="EC" id="4.4.1.1" evidence="4"/>
<sequence>MGDLKSSSDPQNLDWLPVEKQFATLAVHGGYGKDNKNLSSIVPPITMSATYEIDVPAVHRGYDYGRTDNLSRKILEQKLAALDGAKHGICYSSGLAAFSACLYLLKNGDNLLCSNDIYGGSVKHIMDSISRLGITVDFVDFDDLEGYKKALKPETKMVFLETPANPTLRVFDLVKISKIAHDFNKDVLVVVDNTCLTSYFQRPLSLGCDLVHYSLTKYANGHADVIMGAVITNDDSLKDRLKFYQNMTGAIPSPFDCYLVTRGLKTLPIRMKAVMESSLKVAEFLIEHPKVDAVFHPALPSHRGHELAKKQCSGHSGLMSFRIKDDAGSAIEFLRELKLFQNAGSFGGCESLAELPAFFTHLGVPKETRLLLGITDNFVRLAVGLESTEDLIEDLAQALKKC</sequence>
<evidence type="ECO:0000256" key="8">
    <source>
        <dbReference type="RuleBase" id="RU362118"/>
    </source>
</evidence>
<dbReference type="Gene3D" id="3.90.1150.10">
    <property type="entry name" value="Aspartate Aminotransferase, domain 1"/>
    <property type="match status" value="1"/>
</dbReference>
<dbReference type="Pfam" id="PF01053">
    <property type="entry name" value="Cys_Met_Meta_PP"/>
    <property type="match status" value="1"/>
</dbReference>
<name>A0ABP1RNM4_9HEXA</name>
<accession>A0ABP1RNM4</accession>
<comment type="caution">
    <text evidence="9">The sequence shown here is derived from an EMBL/GenBank/DDBJ whole genome shotgun (WGS) entry which is preliminary data.</text>
</comment>
<dbReference type="InterPro" id="IPR015421">
    <property type="entry name" value="PyrdxlP-dep_Trfase_major"/>
</dbReference>
<keyword evidence="10" id="KW-1185">Reference proteome</keyword>
<evidence type="ECO:0000256" key="4">
    <source>
        <dbReference type="ARBA" id="ARBA00012085"/>
    </source>
</evidence>